<keyword evidence="12" id="KW-1185">Reference proteome</keyword>
<protein>
    <recommendedName>
        <fullName evidence="8">Cardiolipin synthase</fullName>
        <ecNumber evidence="8">2.7.8.-</ecNumber>
    </recommendedName>
</protein>
<evidence type="ECO:0000256" key="2">
    <source>
        <dbReference type="ARBA" id="ARBA00022475"/>
    </source>
</evidence>
<evidence type="ECO:0000256" key="9">
    <source>
        <dbReference type="SAM" id="Phobius"/>
    </source>
</evidence>
<evidence type="ECO:0000256" key="1">
    <source>
        <dbReference type="ARBA" id="ARBA00004236"/>
    </source>
</evidence>
<dbReference type="Gene3D" id="3.30.870.10">
    <property type="entry name" value="Endonuclease Chain A"/>
    <property type="match status" value="2"/>
</dbReference>
<reference evidence="11 12" key="1">
    <citation type="submission" date="2024-04" db="EMBL/GenBank/DDBJ databases">
        <title>Luteolibacter sp. isolated from soil.</title>
        <authorList>
            <person name="An J."/>
        </authorList>
    </citation>
    <scope>NUCLEOTIDE SEQUENCE [LARGE SCALE GENOMIC DNA]</scope>
    <source>
        <strain evidence="11 12">Y139</strain>
    </source>
</reference>
<feature type="domain" description="PLD phosphodiesterase" evidence="10">
    <location>
        <begin position="215"/>
        <end position="242"/>
    </location>
</feature>
<sequence length="475" mass="53301">MPGHEILTATLAAALLLFHGLGLVLIVHALMNVRTSQGTIAWIVSLLALPWIAVPMYYLTGKSRFSGYVRARRGEDADLRKLAEDMHQRLRHHEIKPDDAFGRAAEFLGGLPFTRGNELTLLIDGEETFEALFKSIASAQTYLLVNFFIVKNDRVGHRFKQALIDRAKAGVRVYFLYDELGSNKLSRAYLKELEAAGIKHAYFGSNRYWVSRVQLNFRNHRKIVVVDGKEAFVGGINVGDEYLGRDQRFGAWRDTHLKLRGPSVQAIQLVFIEDWNWAADEIPDLEWSGHAETADQIAAIIPTGPADPVESWQLVVAELANTARERLWIATPYFVPDGGVLTALQAASIRGVDVRILIPEKADHLLVWLSAFTYFEPAITCGIKLFRYTRGFLHQKVILSDQLACVGTANLDNRSFRLNFEISALSADPAFASDVAKMLENDFTLSREVKVDEFTSRPFLFRLACRAARLTAPVQ</sequence>
<dbReference type="RefSeq" id="WP_341402944.1">
    <property type="nucleotide sequence ID" value="NZ_JBBUKT010000001.1"/>
</dbReference>
<gene>
    <name evidence="11" type="primary">cls</name>
    <name evidence="11" type="ORF">WKV53_03415</name>
</gene>
<evidence type="ECO:0000259" key="10">
    <source>
        <dbReference type="PROSITE" id="PS50035"/>
    </source>
</evidence>
<dbReference type="PANTHER" id="PTHR21248:SF22">
    <property type="entry name" value="PHOSPHOLIPASE D"/>
    <property type="match status" value="1"/>
</dbReference>
<evidence type="ECO:0000256" key="6">
    <source>
        <dbReference type="ARBA" id="ARBA00022989"/>
    </source>
</evidence>
<dbReference type="PANTHER" id="PTHR21248">
    <property type="entry name" value="CARDIOLIPIN SYNTHASE"/>
    <property type="match status" value="1"/>
</dbReference>
<dbReference type="SMART" id="SM00155">
    <property type="entry name" value="PLDc"/>
    <property type="match status" value="2"/>
</dbReference>
<keyword evidence="2" id="KW-1003">Cell membrane</keyword>
<keyword evidence="7 9" id="KW-0472">Membrane</keyword>
<dbReference type="EMBL" id="JBBUKT010000001">
    <property type="protein sequence ID" value="MEK7949526.1"/>
    <property type="molecule type" value="Genomic_DNA"/>
</dbReference>
<organism evidence="11 12">
    <name type="scientific">Luteolibacter soli</name>
    <dbReference type="NCBI Taxonomy" id="3135280"/>
    <lineage>
        <taxon>Bacteria</taxon>
        <taxon>Pseudomonadati</taxon>
        <taxon>Verrucomicrobiota</taxon>
        <taxon>Verrucomicrobiia</taxon>
        <taxon>Verrucomicrobiales</taxon>
        <taxon>Verrucomicrobiaceae</taxon>
        <taxon>Luteolibacter</taxon>
    </lineage>
</organism>
<dbReference type="Pfam" id="PF13091">
    <property type="entry name" value="PLDc_2"/>
    <property type="match status" value="2"/>
</dbReference>
<evidence type="ECO:0000256" key="3">
    <source>
        <dbReference type="ARBA" id="ARBA00022679"/>
    </source>
</evidence>
<keyword evidence="5" id="KW-0677">Repeat</keyword>
<dbReference type="CDD" id="cd09155">
    <property type="entry name" value="PLDc_PaCLS_like_1"/>
    <property type="match status" value="1"/>
</dbReference>
<dbReference type="NCBIfam" id="TIGR04265">
    <property type="entry name" value="bac_cardiolipin"/>
    <property type="match status" value="1"/>
</dbReference>
<accession>A0ABU9AP89</accession>
<feature type="transmembrane region" description="Helical" evidence="9">
    <location>
        <begin position="39"/>
        <end position="59"/>
    </location>
</feature>
<dbReference type="EC" id="2.7.8.-" evidence="8"/>
<dbReference type="Proteomes" id="UP001371305">
    <property type="component" value="Unassembled WGS sequence"/>
</dbReference>
<keyword evidence="3" id="KW-0808">Transferase</keyword>
<evidence type="ECO:0000256" key="7">
    <source>
        <dbReference type="ARBA" id="ARBA00023136"/>
    </source>
</evidence>
<comment type="subcellular location">
    <subcellularLocation>
        <location evidence="1">Cell membrane</location>
    </subcellularLocation>
</comment>
<keyword evidence="6 9" id="KW-1133">Transmembrane helix</keyword>
<evidence type="ECO:0000256" key="4">
    <source>
        <dbReference type="ARBA" id="ARBA00022692"/>
    </source>
</evidence>
<dbReference type="InterPro" id="IPR001736">
    <property type="entry name" value="PLipase_D/transphosphatidylase"/>
</dbReference>
<dbReference type="PROSITE" id="PS50035">
    <property type="entry name" value="PLD"/>
    <property type="match status" value="2"/>
</dbReference>
<name>A0ABU9AP89_9BACT</name>
<evidence type="ECO:0000256" key="8">
    <source>
        <dbReference type="NCBIfam" id="TIGR04265"/>
    </source>
</evidence>
<evidence type="ECO:0000313" key="12">
    <source>
        <dbReference type="Proteomes" id="UP001371305"/>
    </source>
</evidence>
<proteinExistence type="predicted"/>
<dbReference type="InterPro" id="IPR025202">
    <property type="entry name" value="PLD-like_dom"/>
</dbReference>
<dbReference type="SUPFAM" id="SSF56024">
    <property type="entry name" value="Phospholipase D/nuclease"/>
    <property type="match status" value="2"/>
</dbReference>
<feature type="domain" description="PLD phosphodiesterase" evidence="10">
    <location>
        <begin position="389"/>
        <end position="415"/>
    </location>
</feature>
<feature type="transmembrane region" description="Helical" evidence="9">
    <location>
        <begin position="6"/>
        <end position="27"/>
    </location>
</feature>
<comment type="caution">
    <text evidence="11">The sequence shown here is derived from an EMBL/GenBank/DDBJ whole genome shotgun (WGS) entry which is preliminary data.</text>
</comment>
<keyword evidence="4 9" id="KW-0812">Transmembrane</keyword>
<evidence type="ECO:0000313" key="11">
    <source>
        <dbReference type="EMBL" id="MEK7949526.1"/>
    </source>
</evidence>
<dbReference type="InterPro" id="IPR022924">
    <property type="entry name" value="Cardiolipin_synthase"/>
</dbReference>
<evidence type="ECO:0000256" key="5">
    <source>
        <dbReference type="ARBA" id="ARBA00022737"/>
    </source>
</evidence>